<dbReference type="GeneID" id="107907319"/>
<evidence type="ECO:0000313" key="1">
    <source>
        <dbReference type="Proteomes" id="UP000818029"/>
    </source>
</evidence>
<proteinExistence type="predicted"/>
<evidence type="ECO:0000313" key="2">
    <source>
        <dbReference type="RefSeq" id="XP_040948964.1"/>
    </source>
</evidence>
<reference evidence="1" key="1">
    <citation type="journal article" date="2020" name="Nat. Genet.">
        <title>Genomic diversifications of five Gossypium allopolyploid species and their impact on cotton improvement.</title>
        <authorList>
            <person name="Chen Z.J."/>
            <person name="Sreedasyam A."/>
            <person name="Ando A."/>
            <person name="Song Q."/>
            <person name="De Santiago L.M."/>
            <person name="Hulse-Kemp A.M."/>
            <person name="Ding M."/>
            <person name="Ye W."/>
            <person name="Kirkbride R.C."/>
            <person name="Jenkins J."/>
            <person name="Plott C."/>
            <person name="Lovell J."/>
            <person name="Lin Y.M."/>
            <person name="Vaughn R."/>
            <person name="Liu B."/>
            <person name="Simpson S."/>
            <person name="Scheffler B.E."/>
            <person name="Wen L."/>
            <person name="Saski C.A."/>
            <person name="Grover C.E."/>
            <person name="Hu G."/>
            <person name="Conover J.L."/>
            <person name="Carlson J.W."/>
            <person name="Shu S."/>
            <person name="Boston L.B."/>
            <person name="Williams M."/>
            <person name="Peterson D.G."/>
            <person name="McGee K."/>
            <person name="Jones D.C."/>
            <person name="Wendel J.F."/>
            <person name="Stelly D.M."/>
            <person name="Grimwood J."/>
            <person name="Schmutz J."/>
        </authorList>
    </citation>
    <scope>NUCLEOTIDE SEQUENCE [LARGE SCALE GENOMIC DNA]</scope>
    <source>
        <strain evidence="1">cv. TM-1</strain>
    </source>
</reference>
<dbReference type="Proteomes" id="UP000818029">
    <property type="component" value="Chromosome D05"/>
</dbReference>
<sequence length="111" mass="12216">MTFVNPKSSANWSPCNTAVASAITTDQTSLASTLIFTHPYGGGIHFTMDRGLGCFKVNVLPRYSIPKPLVKVIGSSIGLEACRRYITLSIGSINIFECFDFGYNGMYRYFV</sequence>
<accession>A0ABM3A264</accession>
<gene>
    <name evidence="2" type="primary">LOC107907319</name>
</gene>
<reference evidence="2" key="2">
    <citation type="submission" date="2025-08" db="UniProtKB">
        <authorList>
            <consortium name="RefSeq"/>
        </authorList>
    </citation>
    <scope>IDENTIFICATION</scope>
</reference>
<name>A0ABM3A264_GOSHI</name>
<dbReference type="RefSeq" id="XP_040948964.1">
    <property type="nucleotide sequence ID" value="XM_041093030.1"/>
</dbReference>
<protein>
    <submittedName>
        <fullName evidence="2">Uncharacterized protein</fullName>
    </submittedName>
</protein>
<keyword evidence="1" id="KW-1185">Reference proteome</keyword>
<organism evidence="1 2">
    <name type="scientific">Gossypium hirsutum</name>
    <name type="common">Upland cotton</name>
    <name type="synonym">Gossypium mexicanum</name>
    <dbReference type="NCBI Taxonomy" id="3635"/>
    <lineage>
        <taxon>Eukaryota</taxon>
        <taxon>Viridiplantae</taxon>
        <taxon>Streptophyta</taxon>
        <taxon>Embryophyta</taxon>
        <taxon>Tracheophyta</taxon>
        <taxon>Spermatophyta</taxon>
        <taxon>Magnoliopsida</taxon>
        <taxon>eudicotyledons</taxon>
        <taxon>Gunneridae</taxon>
        <taxon>Pentapetalae</taxon>
        <taxon>rosids</taxon>
        <taxon>malvids</taxon>
        <taxon>Malvales</taxon>
        <taxon>Malvaceae</taxon>
        <taxon>Malvoideae</taxon>
        <taxon>Gossypium</taxon>
    </lineage>
</organism>